<evidence type="ECO:0000259" key="3">
    <source>
        <dbReference type="Pfam" id="PF10531"/>
    </source>
</evidence>
<evidence type="ECO:0000313" key="5">
    <source>
        <dbReference type="Proteomes" id="UP000672097"/>
    </source>
</evidence>
<dbReference type="Pfam" id="PF02563">
    <property type="entry name" value="Poly_export"/>
    <property type="match status" value="2"/>
</dbReference>
<dbReference type="PROSITE" id="PS51257">
    <property type="entry name" value="PROKAR_LIPOPROTEIN"/>
    <property type="match status" value="1"/>
</dbReference>
<organism evidence="4 5">
    <name type="scientific">Ideonella paludis</name>
    <dbReference type="NCBI Taxonomy" id="1233411"/>
    <lineage>
        <taxon>Bacteria</taxon>
        <taxon>Pseudomonadati</taxon>
        <taxon>Pseudomonadota</taxon>
        <taxon>Betaproteobacteria</taxon>
        <taxon>Burkholderiales</taxon>
        <taxon>Sphaerotilaceae</taxon>
        <taxon>Ideonella</taxon>
    </lineage>
</organism>
<evidence type="ECO:0000313" key="4">
    <source>
        <dbReference type="EMBL" id="MBQ0937184.1"/>
    </source>
</evidence>
<comment type="caution">
    <text evidence="4">The sequence shown here is derived from an EMBL/GenBank/DDBJ whole genome shotgun (WGS) entry which is preliminary data.</text>
</comment>
<proteinExistence type="predicted"/>
<accession>A0ABS5E1K0</accession>
<sequence>MNPSRQASFSLARVLRLVTGLLVVGSLVACSSLTPPAQTSGPVPFLRLDMDGQVAAAQATADGATLPTGLDAEPALPPYRFGVGDEFDLRVPDAPQFDLALKVRPDGKVSLPMIGTLHVKGRSPEDVQDEVRERLNALSGGPGNREYLLHTNDELEIKFPYMPTLNESVRVRPDGKLQLQMVGVVQAEGLSPEELQAQLKQRYAKFLRSPEVSVLVRSFGTQNVRVGGEGTGRAGLANLRPNIIARSTQATQVFVGGEVARPGVLAYRPGLSLLQALIEAGGQLPSGDVTQMVILRRGANDKVEVFPLRLSATYFRAPNKDIQLQPFDVVLLPKSGISTLGDQLNQYVFNLFPLIRNSALGLSYNLRSNTP</sequence>
<name>A0ABS5E1K0_9BURK</name>
<protein>
    <submittedName>
        <fullName evidence="4">Polysaccharide biosynthesis/export family protein</fullName>
    </submittedName>
</protein>
<feature type="domain" description="Polysaccharide export protein N-terminal" evidence="2">
    <location>
        <begin position="75"/>
        <end position="137"/>
    </location>
</feature>
<gene>
    <name evidence="4" type="ORF">KAK11_17795</name>
</gene>
<keyword evidence="5" id="KW-1185">Reference proteome</keyword>
<feature type="domain" description="Polysaccharide export protein N-terminal" evidence="2">
    <location>
        <begin position="144"/>
        <end position="216"/>
    </location>
</feature>
<dbReference type="InterPro" id="IPR003715">
    <property type="entry name" value="Poly_export_N"/>
</dbReference>
<dbReference type="RefSeq" id="WP_210810650.1">
    <property type="nucleotide sequence ID" value="NZ_JAGQDG010000007.1"/>
</dbReference>
<dbReference type="PANTHER" id="PTHR33619:SF3">
    <property type="entry name" value="POLYSACCHARIDE EXPORT PROTEIN GFCE-RELATED"/>
    <property type="match status" value="1"/>
</dbReference>
<dbReference type="InterPro" id="IPR049712">
    <property type="entry name" value="Poly_export"/>
</dbReference>
<evidence type="ECO:0000259" key="2">
    <source>
        <dbReference type="Pfam" id="PF02563"/>
    </source>
</evidence>
<dbReference type="Pfam" id="PF10531">
    <property type="entry name" value="SLBB"/>
    <property type="match status" value="1"/>
</dbReference>
<evidence type="ECO:0000256" key="1">
    <source>
        <dbReference type="ARBA" id="ARBA00022729"/>
    </source>
</evidence>
<keyword evidence="1" id="KW-0732">Signal</keyword>
<dbReference type="PANTHER" id="PTHR33619">
    <property type="entry name" value="POLYSACCHARIDE EXPORT PROTEIN GFCE-RELATED"/>
    <property type="match status" value="1"/>
</dbReference>
<dbReference type="InterPro" id="IPR019554">
    <property type="entry name" value="Soluble_ligand-bd"/>
</dbReference>
<reference evidence="4 5" key="1">
    <citation type="submission" date="2021-04" db="EMBL/GenBank/DDBJ databases">
        <title>The genome sequence of type strain Ideonella paludis KCTC 32238.</title>
        <authorList>
            <person name="Liu Y."/>
        </authorList>
    </citation>
    <scope>NUCLEOTIDE SEQUENCE [LARGE SCALE GENOMIC DNA]</scope>
    <source>
        <strain evidence="4 5">KCTC 32238</strain>
    </source>
</reference>
<dbReference type="Proteomes" id="UP000672097">
    <property type="component" value="Unassembled WGS sequence"/>
</dbReference>
<dbReference type="Gene3D" id="3.10.560.10">
    <property type="entry name" value="Outer membrane lipoprotein wza domain like"/>
    <property type="match status" value="1"/>
</dbReference>
<feature type="domain" description="Soluble ligand binding" evidence="3">
    <location>
        <begin position="253"/>
        <end position="306"/>
    </location>
</feature>
<dbReference type="EMBL" id="JAGQDG010000007">
    <property type="protein sequence ID" value="MBQ0937184.1"/>
    <property type="molecule type" value="Genomic_DNA"/>
</dbReference>
<dbReference type="Gene3D" id="3.30.1950.10">
    <property type="entry name" value="wza like domain"/>
    <property type="match status" value="2"/>
</dbReference>